<reference evidence="1 2" key="1">
    <citation type="journal article" date="2020" name="Mol. Plant">
        <title>The Chromosome-Based Rubber Tree Genome Provides New Insights into Spurge Genome Evolution and Rubber Biosynthesis.</title>
        <authorList>
            <person name="Liu J."/>
            <person name="Shi C."/>
            <person name="Shi C.C."/>
            <person name="Li W."/>
            <person name="Zhang Q.J."/>
            <person name="Zhang Y."/>
            <person name="Li K."/>
            <person name="Lu H.F."/>
            <person name="Shi C."/>
            <person name="Zhu S.T."/>
            <person name="Xiao Z.Y."/>
            <person name="Nan H."/>
            <person name="Yue Y."/>
            <person name="Zhu X.G."/>
            <person name="Wu Y."/>
            <person name="Hong X.N."/>
            <person name="Fan G.Y."/>
            <person name="Tong Y."/>
            <person name="Zhang D."/>
            <person name="Mao C.L."/>
            <person name="Liu Y.L."/>
            <person name="Hao S.J."/>
            <person name="Liu W.Q."/>
            <person name="Lv M.Q."/>
            <person name="Zhang H.B."/>
            <person name="Liu Y."/>
            <person name="Hu-Tang G.R."/>
            <person name="Wang J.P."/>
            <person name="Wang J.H."/>
            <person name="Sun Y.H."/>
            <person name="Ni S.B."/>
            <person name="Chen W.B."/>
            <person name="Zhang X.C."/>
            <person name="Jiao Y.N."/>
            <person name="Eichler E.E."/>
            <person name="Li G.H."/>
            <person name="Liu X."/>
            <person name="Gao L.Z."/>
        </authorList>
    </citation>
    <scope>NUCLEOTIDE SEQUENCE [LARGE SCALE GENOMIC DNA]</scope>
    <source>
        <strain evidence="2">cv. GT1</strain>
        <tissue evidence="1">Leaf</tissue>
    </source>
</reference>
<sequence length="180" mass="19978">MQGLASEMQPKEVLGKMLVMSRDLDLNSLSKPQWLFPLSETPESTTGNTGGGVRRFCLSLKSLSSIFVGILASPIITLCFLELADEQREVPLLEECLENELEVLILFLLSNEGEEDDEVIDDGRDFVSEVENSKKSSWFEGEPGISFLGSISMSQRSERSQKERASSNSSMVFSICVSKR</sequence>
<dbReference type="AlphaFoldDB" id="A0A6A6N273"/>
<organism evidence="1 2">
    <name type="scientific">Hevea brasiliensis</name>
    <name type="common">Para rubber tree</name>
    <name type="synonym">Siphonia brasiliensis</name>
    <dbReference type="NCBI Taxonomy" id="3981"/>
    <lineage>
        <taxon>Eukaryota</taxon>
        <taxon>Viridiplantae</taxon>
        <taxon>Streptophyta</taxon>
        <taxon>Embryophyta</taxon>
        <taxon>Tracheophyta</taxon>
        <taxon>Spermatophyta</taxon>
        <taxon>Magnoliopsida</taxon>
        <taxon>eudicotyledons</taxon>
        <taxon>Gunneridae</taxon>
        <taxon>Pentapetalae</taxon>
        <taxon>rosids</taxon>
        <taxon>fabids</taxon>
        <taxon>Malpighiales</taxon>
        <taxon>Euphorbiaceae</taxon>
        <taxon>Crotonoideae</taxon>
        <taxon>Micrandreae</taxon>
        <taxon>Hevea</taxon>
    </lineage>
</organism>
<dbReference type="Proteomes" id="UP000467840">
    <property type="component" value="Chromosome 10"/>
</dbReference>
<keyword evidence="2" id="KW-1185">Reference proteome</keyword>
<evidence type="ECO:0000313" key="1">
    <source>
        <dbReference type="EMBL" id="KAF2318563.1"/>
    </source>
</evidence>
<name>A0A6A6N273_HEVBR</name>
<protein>
    <submittedName>
        <fullName evidence="1">Uncharacterized protein</fullName>
    </submittedName>
</protein>
<comment type="caution">
    <text evidence="1">The sequence shown here is derived from an EMBL/GenBank/DDBJ whole genome shotgun (WGS) entry which is preliminary data.</text>
</comment>
<accession>A0A6A6N273</accession>
<dbReference type="EMBL" id="JAAGAX010000003">
    <property type="protein sequence ID" value="KAF2318563.1"/>
    <property type="molecule type" value="Genomic_DNA"/>
</dbReference>
<evidence type="ECO:0000313" key="2">
    <source>
        <dbReference type="Proteomes" id="UP000467840"/>
    </source>
</evidence>
<proteinExistence type="predicted"/>
<gene>
    <name evidence="1" type="ORF">GH714_008938</name>
</gene>